<dbReference type="Pfam" id="PF12697">
    <property type="entry name" value="Abhydrolase_6"/>
    <property type="match status" value="1"/>
</dbReference>
<reference evidence="3 4" key="1">
    <citation type="journal article" date="2020" name="Cell Rep.">
        <title>Local necrotic cells trigger systemic immune activation via gut microbiome dysbiosis in Drosophila.</title>
        <authorList>
            <person name="Kosakamoto H."/>
            <person name="Yamauchi T."/>
            <person name="Akuzawa-Tokita Y."/>
            <person name="Nishimura K."/>
            <person name="Soga T."/>
            <person name="Murakami T."/>
            <person name="Mori H."/>
            <person name="Yamamoto K."/>
            <person name="Miyazaki R."/>
            <person name="Koto A."/>
            <person name="Miura M."/>
            <person name="Obata F."/>
        </authorList>
    </citation>
    <scope>NUCLEOTIDE SEQUENCE [LARGE SCALE GENOMIC DNA]</scope>
    <source>
        <strain evidence="3 4">Ai</strain>
    </source>
</reference>
<evidence type="ECO:0000259" key="2">
    <source>
        <dbReference type="Pfam" id="PF12697"/>
    </source>
</evidence>
<evidence type="ECO:0000313" key="3">
    <source>
        <dbReference type="EMBL" id="GFE93788.1"/>
    </source>
</evidence>
<protein>
    <recommendedName>
        <fullName evidence="2">AB hydrolase-1 domain-containing protein</fullName>
    </recommendedName>
</protein>
<sequence>MLKVFSRKRHAQQIRSRAAPVLFSAAFLLVSGCAAPVSVTPLSLRQAYQHHSRSALSGGTLSNTTHTVLQRQNLLRTWRNHPAEAIATLRSLTQAHFYAQGLADQLFALAELSYMQAHRQADRAGFMAAALYAYAYLNPNGPASERPDAYDLHVRQACDLYMLALTEAFGSPVSLTPQRWTLPFGTLDLATTSSQLVWHDHILQDIRPMARLSVHGLENVYSHTGLGEPVGALPHVDHPESRSFQVTEKLRVPLNLLLSLDTPRQQVLTSSLHGRLDLTPIDEERPDDGPALPTPPSAPAAPRPIPLQYDQTAARALSLSDTMDWSAEYKGFLDGRFFDNGRRPQLATIEPHQVGRMPVVLIHGTASSPARWANMVNDLLEDPDIRKHYEFWFFSYATGNPIPYSALQLRHAIQQAVADLGGVKADPALGNITLIGHSQGGLLAKMLVVESGDKLWKGMASRPLSDLRLTADARTLLQEALFPSPMPDVREVVFISTPQHGSYMANFSLARLVGRMVTFPLTVREVTKQVLASDPNVARLNMNPWRVGSVYGMSPHSLFIQSLAALPVVPDVRTHSIIPVLGNGPLRDADDGVVKYASAHVPDVDSELVVRHSGHSTQSNPITIAEIRRILRNHLLRTQSEPLDGGVISQSDITAIGGLFIPTRGNGPGTAETPQPLLSASPALPVRAAR</sequence>
<gene>
    <name evidence="3" type="ORF">DmAi_18470</name>
</gene>
<feature type="compositionally biased region" description="Low complexity" evidence="1">
    <location>
        <begin position="676"/>
        <end position="690"/>
    </location>
</feature>
<feature type="region of interest" description="Disordered" evidence="1">
    <location>
        <begin position="664"/>
        <end position="690"/>
    </location>
</feature>
<keyword evidence="4" id="KW-1185">Reference proteome</keyword>
<dbReference type="InterPro" id="IPR029058">
    <property type="entry name" value="AB_hydrolase_fold"/>
</dbReference>
<dbReference type="SUPFAM" id="SSF53474">
    <property type="entry name" value="alpha/beta-Hydrolases"/>
    <property type="match status" value="1"/>
</dbReference>
<dbReference type="EMBL" id="BLJP01000006">
    <property type="protein sequence ID" value="GFE93788.1"/>
    <property type="molecule type" value="Genomic_DNA"/>
</dbReference>
<comment type="caution">
    <text evidence="3">The sequence shown here is derived from an EMBL/GenBank/DDBJ whole genome shotgun (WGS) entry which is preliminary data.</text>
</comment>
<dbReference type="InterPro" id="IPR000073">
    <property type="entry name" value="AB_hydrolase_1"/>
</dbReference>
<evidence type="ECO:0000256" key="1">
    <source>
        <dbReference type="SAM" id="MobiDB-lite"/>
    </source>
</evidence>
<dbReference type="PROSITE" id="PS51257">
    <property type="entry name" value="PROKAR_LIPOPROTEIN"/>
    <property type="match status" value="1"/>
</dbReference>
<feature type="region of interest" description="Disordered" evidence="1">
    <location>
        <begin position="275"/>
        <end position="305"/>
    </location>
</feature>
<evidence type="ECO:0000313" key="4">
    <source>
        <dbReference type="Proteomes" id="UP000548726"/>
    </source>
</evidence>
<feature type="compositionally biased region" description="Pro residues" evidence="1">
    <location>
        <begin position="292"/>
        <end position="305"/>
    </location>
</feature>
<name>A0A6V8I829_9PROT</name>
<accession>A0A6V8I829</accession>
<dbReference type="Gene3D" id="3.40.50.1820">
    <property type="entry name" value="alpha/beta hydrolase"/>
    <property type="match status" value="1"/>
</dbReference>
<dbReference type="AlphaFoldDB" id="A0A6V8I829"/>
<feature type="domain" description="AB hydrolase-1" evidence="2">
    <location>
        <begin position="359"/>
        <end position="622"/>
    </location>
</feature>
<dbReference type="RefSeq" id="WP_179194614.1">
    <property type="nucleotide sequence ID" value="NZ_BLJP01000006.1"/>
</dbReference>
<proteinExistence type="predicted"/>
<organism evidence="3 4">
    <name type="scientific">Acetobacter persici</name>
    <dbReference type="NCBI Taxonomy" id="1076596"/>
    <lineage>
        <taxon>Bacteria</taxon>
        <taxon>Pseudomonadati</taxon>
        <taxon>Pseudomonadota</taxon>
        <taxon>Alphaproteobacteria</taxon>
        <taxon>Acetobacterales</taxon>
        <taxon>Acetobacteraceae</taxon>
        <taxon>Acetobacter</taxon>
    </lineage>
</organism>
<dbReference type="Proteomes" id="UP000548726">
    <property type="component" value="Unassembled WGS sequence"/>
</dbReference>